<dbReference type="InterPro" id="IPR006757">
    <property type="entry name" value="OGF_rcpt"/>
</dbReference>
<feature type="compositionally biased region" description="Basic and acidic residues" evidence="2">
    <location>
        <begin position="23"/>
        <end position="35"/>
    </location>
</feature>
<dbReference type="GO" id="GO:0016020">
    <property type="term" value="C:membrane"/>
    <property type="evidence" value="ECO:0007669"/>
    <property type="project" value="InterPro"/>
</dbReference>
<evidence type="ECO:0000256" key="2">
    <source>
        <dbReference type="SAM" id="MobiDB-lite"/>
    </source>
</evidence>
<dbReference type="RefSeq" id="XP_001739455.1">
    <property type="nucleotide sequence ID" value="XM_001739403.1"/>
</dbReference>
<dbReference type="VEuPathDB" id="AmoebaDB:EDI_036800"/>
<dbReference type="InterPro" id="IPR039574">
    <property type="entry name" value="OGFr"/>
</dbReference>
<organism evidence="5">
    <name type="scientific">Entamoeba dispar (strain ATCC PRA-260 / SAW760)</name>
    <dbReference type="NCBI Taxonomy" id="370354"/>
    <lineage>
        <taxon>Eukaryota</taxon>
        <taxon>Amoebozoa</taxon>
        <taxon>Evosea</taxon>
        <taxon>Archamoebae</taxon>
        <taxon>Mastigamoebida</taxon>
        <taxon>Entamoebidae</taxon>
        <taxon>Entamoeba</taxon>
    </lineage>
</organism>
<evidence type="ECO:0000259" key="3">
    <source>
        <dbReference type="Pfam" id="PF04664"/>
    </source>
</evidence>
<sequence length="411" mass="48174">MQSDKHLSPTNTPIGEDQINQEIIKEEPNNQKINEEELSNTKTLEEQQNTNQTESHKVTVLDSSYSNQPQEELTKGETTEIDGNIQENKKPVVEEEGLPKQEETKEKAQVEEFVGDEQTERDTITKELHTTNKEIKKVPSASSSKQNKKETKVEKNLKVLLFFRNEYGGIPSRESYFSVLKKAKKLLNAEGIKSYQNKDSWGVDDFYHSLIDLNVESRFKVMESRHDYVQWVFPTFVKSMFNWNSYALDKEEAIIFRSDQQITFKFIRIYRLFINFLGGDIVDLSTGEILPLPEEKLRKDRFQNFNWSGHNYLRVTRIFNSLHAFGLKPYMESLFTFFKENIQYFKNCRDSMNNYWIKALHADRAVNQEPIDLEYSDNSIFETINKAIEELKSKETNLLMDELAKKLSITY</sequence>
<evidence type="ECO:0000313" key="4">
    <source>
        <dbReference type="EMBL" id="EDR24156.1"/>
    </source>
</evidence>
<feature type="region of interest" description="Disordered" evidence="2">
    <location>
        <begin position="1"/>
        <end position="150"/>
    </location>
</feature>
<dbReference type="PANTHER" id="PTHR14015">
    <property type="entry name" value="OPIOID GROWTH FACTOR RECEPTOR OGFR ZETA-TYPE OPIOID RECEPTOR"/>
    <property type="match status" value="1"/>
</dbReference>
<dbReference type="Proteomes" id="UP000008076">
    <property type="component" value="Unassembled WGS sequence"/>
</dbReference>
<dbReference type="Pfam" id="PF04664">
    <property type="entry name" value="OGFr_N"/>
    <property type="match status" value="1"/>
</dbReference>
<dbReference type="OrthoDB" id="28865at2759"/>
<proteinExistence type="inferred from homology"/>
<dbReference type="OMA" id="KERYHET"/>
<accession>B0EMT1</accession>
<reference evidence="5" key="1">
    <citation type="submission" date="2007-12" db="EMBL/GenBank/DDBJ databases">
        <title>Annotation of Entamoeba dispar SAW760.</title>
        <authorList>
            <person name="Lorenzi H."/>
            <person name="Inman J."/>
            <person name="Schobel S."/>
            <person name="Amedeo P."/>
            <person name="Caler E."/>
        </authorList>
    </citation>
    <scope>NUCLEOTIDE SEQUENCE [LARGE SCALE GENOMIC DNA]</scope>
    <source>
        <strain evidence="5">ATCC PRA-260 / SAW760</strain>
    </source>
</reference>
<dbReference type="eggNOG" id="ENOG502QVIF">
    <property type="taxonomic scope" value="Eukaryota"/>
</dbReference>
<evidence type="ECO:0000256" key="1">
    <source>
        <dbReference type="ARBA" id="ARBA00010365"/>
    </source>
</evidence>
<keyword evidence="5" id="KW-1185">Reference proteome</keyword>
<dbReference type="GeneID" id="5884588"/>
<protein>
    <recommendedName>
        <fullName evidence="3">Opioid growth factor receptor (OGFr) conserved domain-containing protein</fullName>
    </recommendedName>
</protein>
<evidence type="ECO:0000313" key="5">
    <source>
        <dbReference type="Proteomes" id="UP000008076"/>
    </source>
</evidence>
<dbReference type="PANTHER" id="PTHR14015:SF2">
    <property type="entry name" value="OPIOID GROWTH FACTOR RECEPTOR (OGFR) CONSERVED DOMAIN-CONTAINING PROTEIN"/>
    <property type="match status" value="1"/>
</dbReference>
<dbReference type="GO" id="GO:0140625">
    <property type="term" value="F:opioid growth factor receptor activity"/>
    <property type="evidence" value="ECO:0007669"/>
    <property type="project" value="InterPro"/>
</dbReference>
<comment type="similarity">
    <text evidence="1">Belongs to the opioid growth factor receptor family.</text>
</comment>
<feature type="compositionally biased region" description="Polar residues" evidence="2">
    <location>
        <begin position="8"/>
        <end position="21"/>
    </location>
</feature>
<dbReference type="KEGG" id="edi:EDI_036800"/>
<dbReference type="AlphaFoldDB" id="B0EMT1"/>
<dbReference type="EMBL" id="DS550039">
    <property type="protein sequence ID" value="EDR24156.1"/>
    <property type="molecule type" value="Genomic_DNA"/>
</dbReference>
<feature type="domain" description="Opioid growth factor receptor (OGFr) conserved" evidence="3">
    <location>
        <begin position="192"/>
        <end position="364"/>
    </location>
</feature>
<feature type="compositionally biased region" description="Polar residues" evidence="2">
    <location>
        <begin position="40"/>
        <end position="53"/>
    </location>
</feature>
<feature type="compositionally biased region" description="Basic and acidic residues" evidence="2">
    <location>
        <begin position="87"/>
        <end position="110"/>
    </location>
</feature>
<gene>
    <name evidence="4" type="ORF">EDI_036800</name>
</gene>
<name>B0EMT1_ENTDS</name>
<feature type="compositionally biased region" description="Polar residues" evidence="2">
    <location>
        <begin position="61"/>
        <end position="71"/>
    </location>
</feature>
<feature type="compositionally biased region" description="Basic and acidic residues" evidence="2">
    <location>
        <begin position="118"/>
        <end position="137"/>
    </location>
</feature>